<keyword evidence="2" id="KW-0479">Metal-binding</keyword>
<organism evidence="8 9">
    <name type="scientific">Candidatus Merdivivens faecigallinarum</name>
    <dbReference type="NCBI Taxonomy" id="2840871"/>
    <lineage>
        <taxon>Bacteria</taxon>
        <taxon>Pseudomonadati</taxon>
        <taxon>Bacteroidota</taxon>
        <taxon>Bacteroidia</taxon>
        <taxon>Bacteroidales</taxon>
        <taxon>Muribaculaceae</taxon>
        <taxon>Muribaculaceae incertae sedis</taxon>
        <taxon>Candidatus Merdivivens</taxon>
    </lineage>
</organism>
<reference evidence="8" key="1">
    <citation type="submission" date="2020-10" db="EMBL/GenBank/DDBJ databases">
        <authorList>
            <person name="Gilroy R."/>
        </authorList>
    </citation>
    <scope>NUCLEOTIDE SEQUENCE</scope>
    <source>
        <strain evidence="8">B3-2255</strain>
    </source>
</reference>
<evidence type="ECO:0000256" key="5">
    <source>
        <dbReference type="ARBA" id="ARBA00023049"/>
    </source>
</evidence>
<dbReference type="PANTHER" id="PTHR30471">
    <property type="entry name" value="DNA REPAIR PROTEIN RADC"/>
    <property type="match status" value="1"/>
</dbReference>
<evidence type="ECO:0000313" key="9">
    <source>
        <dbReference type="Proteomes" id="UP000823772"/>
    </source>
</evidence>
<dbReference type="GO" id="GO:0046872">
    <property type="term" value="F:metal ion binding"/>
    <property type="evidence" value="ECO:0007669"/>
    <property type="project" value="UniProtKB-KW"/>
</dbReference>
<evidence type="ECO:0000256" key="2">
    <source>
        <dbReference type="ARBA" id="ARBA00022723"/>
    </source>
</evidence>
<evidence type="ECO:0000256" key="6">
    <source>
        <dbReference type="RuleBase" id="RU003797"/>
    </source>
</evidence>
<evidence type="ECO:0000256" key="4">
    <source>
        <dbReference type="ARBA" id="ARBA00022833"/>
    </source>
</evidence>
<feature type="domain" description="MPN" evidence="7">
    <location>
        <begin position="111"/>
        <end position="233"/>
    </location>
</feature>
<comment type="caution">
    <text evidence="8">The sequence shown here is derived from an EMBL/GenBank/DDBJ whole genome shotgun (WGS) entry which is preliminary data.</text>
</comment>
<dbReference type="InterPro" id="IPR020891">
    <property type="entry name" value="UPF0758_CS"/>
</dbReference>
<dbReference type="PANTHER" id="PTHR30471:SF3">
    <property type="entry name" value="UPF0758 PROTEIN YEES-RELATED"/>
    <property type="match status" value="1"/>
</dbReference>
<dbReference type="PROSITE" id="PS50249">
    <property type="entry name" value="MPN"/>
    <property type="match status" value="1"/>
</dbReference>
<dbReference type="Pfam" id="PF20582">
    <property type="entry name" value="UPF0758_N"/>
    <property type="match status" value="1"/>
</dbReference>
<dbReference type="Proteomes" id="UP000823772">
    <property type="component" value="Unassembled WGS sequence"/>
</dbReference>
<proteinExistence type="inferred from homology"/>
<dbReference type="PROSITE" id="PS01302">
    <property type="entry name" value="UPF0758"/>
    <property type="match status" value="1"/>
</dbReference>
<keyword evidence="5" id="KW-0482">Metalloprotease</keyword>
<dbReference type="NCBIfam" id="TIGR00608">
    <property type="entry name" value="radc"/>
    <property type="match status" value="1"/>
</dbReference>
<dbReference type="GO" id="GO:0006508">
    <property type="term" value="P:proteolysis"/>
    <property type="evidence" value="ECO:0007669"/>
    <property type="project" value="UniProtKB-KW"/>
</dbReference>
<keyword evidence="3" id="KW-0378">Hydrolase</keyword>
<protein>
    <submittedName>
        <fullName evidence="8">DNA repair protein RadC</fullName>
    </submittedName>
</protein>
<accession>A0A9D9NQD7</accession>
<keyword evidence="4" id="KW-0862">Zinc</keyword>
<sequence length="236" mass="25687">MKITEWKEKDRPRERLETNGAGALSDAELIAILIRTGYGGKRSGGMKSAVDLARELIRLAGNSLSGLSAMSLERMETMPGMGRAKAVTVKAAFELGRRFASEEAMTAAGSPITDSQKAFKLLFPLLKDLDHEECWVIYLNRGNRVISVDRASSGGSSSTVIDRKAILKSALEKLASGIILAHNHPSGNRFPGQNDIRETKALKEAARTVDIALLDHIIVAGKNYYSFSDHSPDNNF</sequence>
<dbReference type="InterPro" id="IPR025657">
    <property type="entry name" value="RadC_JAB"/>
</dbReference>
<evidence type="ECO:0000259" key="7">
    <source>
        <dbReference type="PROSITE" id="PS50249"/>
    </source>
</evidence>
<dbReference type="GO" id="GO:0008237">
    <property type="term" value="F:metallopeptidase activity"/>
    <property type="evidence" value="ECO:0007669"/>
    <property type="project" value="UniProtKB-KW"/>
</dbReference>
<name>A0A9D9NQD7_9BACT</name>
<gene>
    <name evidence="8" type="primary">radC</name>
    <name evidence="8" type="ORF">IAC87_03265</name>
</gene>
<dbReference type="AlphaFoldDB" id="A0A9D9NQD7"/>
<dbReference type="EMBL" id="JADILY010000070">
    <property type="protein sequence ID" value="MBO8481548.1"/>
    <property type="molecule type" value="Genomic_DNA"/>
</dbReference>
<dbReference type="Pfam" id="PF04002">
    <property type="entry name" value="RadC"/>
    <property type="match status" value="1"/>
</dbReference>
<evidence type="ECO:0000256" key="1">
    <source>
        <dbReference type="ARBA" id="ARBA00022670"/>
    </source>
</evidence>
<dbReference type="NCBIfam" id="NF000642">
    <property type="entry name" value="PRK00024.1"/>
    <property type="match status" value="1"/>
</dbReference>
<evidence type="ECO:0000256" key="3">
    <source>
        <dbReference type="ARBA" id="ARBA00022801"/>
    </source>
</evidence>
<dbReference type="Gene3D" id="3.40.140.10">
    <property type="entry name" value="Cytidine Deaminase, domain 2"/>
    <property type="match status" value="1"/>
</dbReference>
<dbReference type="InterPro" id="IPR046778">
    <property type="entry name" value="UPF0758_N"/>
</dbReference>
<keyword evidence="1" id="KW-0645">Protease</keyword>
<dbReference type="InterPro" id="IPR001405">
    <property type="entry name" value="UPF0758"/>
</dbReference>
<dbReference type="InterPro" id="IPR037518">
    <property type="entry name" value="MPN"/>
</dbReference>
<dbReference type="CDD" id="cd08071">
    <property type="entry name" value="MPN_DUF2466"/>
    <property type="match status" value="1"/>
</dbReference>
<evidence type="ECO:0000313" key="8">
    <source>
        <dbReference type="EMBL" id="MBO8481548.1"/>
    </source>
</evidence>
<comment type="similarity">
    <text evidence="6">Belongs to the UPF0758 family.</text>
</comment>
<reference evidence="8" key="2">
    <citation type="journal article" date="2021" name="PeerJ">
        <title>Extensive microbial diversity within the chicken gut microbiome revealed by metagenomics and culture.</title>
        <authorList>
            <person name="Gilroy R."/>
            <person name="Ravi A."/>
            <person name="Getino M."/>
            <person name="Pursley I."/>
            <person name="Horton D.L."/>
            <person name="Alikhan N.F."/>
            <person name="Baker D."/>
            <person name="Gharbi K."/>
            <person name="Hall N."/>
            <person name="Watson M."/>
            <person name="Adriaenssens E.M."/>
            <person name="Foster-Nyarko E."/>
            <person name="Jarju S."/>
            <person name="Secka A."/>
            <person name="Antonio M."/>
            <person name="Oren A."/>
            <person name="Chaudhuri R.R."/>
            <person name="La Ragione R."/>
            <person name="Hildebrand F."/>
            <person name="Pallen M.J."/>
        </authorList>
    </citation>
    <scope>NUCLEOTIDE SEQUENCE</scope>
    <source>
        <strain evidence="8">B3-2255</strain>
    </source>
</reference>